<gene>
    <name evidence="4" type="ORF">BZA70DRAFT_900</name>
</gene>
<feature type="compositionally biased region" description="Low complexity" evidence="3">
    <location>
        <begin position="223"/>
        <end position="241"/>
    </location>
</feature>
<dbReference type="EMBL" id="JBBJBU010000001">
    <property type="protein sequence ID" value="KAK7207005.1"/>
    <property type="molecule type" value="Genomic_DNA"/>
</dbReference>
<dbReference type="RefSeq" id="XP_064770038.1">
    <property type="nucleotide sequence ID" value="XM_064915523.1"/>
</dbReference>
<protein>
    <recommendedName>
        <fullName evidence="6">THO complex subunit 7</fullName>
    </recommendedName>
</protein>
<evidence type="ECO:0000256" key="1">
    <source>
        <dbReference type="ARBA" id="ARBA00004123"/>
    </source>
</evidence>
<name>A0ABR1FAX7_9ASCO</name>
<proteinExistence type="predicted"/>
<keyword evidence="2" id="KW-0539">Nucleus</keyword>
<dbReference type="Proteomes" id="UP001498771">
    <property type="component" value="Unassembled WGS sequence"/>
</dbReference>
<organism evidence="4 5">
    <name type="scientific">Myxozyma melibiosi</name>
    <dbReference type="NCBI Taxonomy" id="54550"/>
    <lineage>
        <taxon>Eukaryota</taxon>
        <taxon>Fungi</taxon>
        <taxon>Dikarya</taxon>
        <taxon>Ascomycota</taxon>
        <taxon>Saccharomycotina</taxon>
        <taxon>Lipomycetes</taxon>
        <taxon>Lipomycetales</taxon>
        <taxon>Lipomycetaceae</taxon>
        <taxon>Myxozyma</taxon>
    </lineage>
</organism>
<evidence type="ECO:0000313" key="5">
    <source>
        <dbReference type="Proteomes" id="UP001498771"/>
    </source>
</evidence>
<keyword evidence="5" id="KW-1185">Reference proteome</keyword>
<dbReference type="InterPro" id="IPR008501">
    <property type="entry name" value="THOC7/Mft1"/>
</dbReference>
<feature type="region of interest" description="Disordered" evidence="3">
    <location>
        <begin position="196"/>
        <end position="275"/>
    </location>
</feature>
<evidence type="ECO:0000256" key="3">
    <source>
        <dbReference type="SAM" id="MobiDB-lite"/>
    </source>
</evidence>
<feature type="compositionally biased region" description="Basic and acidic residues" evidence="3">
    <location>
        <begin position="198"/>
        <end position="212"/>
    </location>
</feature>
<evidence type="ECO:0000256" key="2">
    <source>
        <dbReference type="ARBA" id="ARBA00023242"/>
    </source>
</evidence>
<evidence type="ECO:0008006" key="6">
    <source>
        <dbReference type="Google" id="ProtNLM"/>
    </source>
</evidence>
<accession>A0ABR1FAX7</accession>
<evidence type="ECO:0000313" key="4">
    <source>
        <dbReference type="EMBL" id="KAK7207005.1"/>
    </source>
</evidence>
<sequence>MADIYGTLHILHLLQSTPPPLTSSSDQVVRERIAITDAAVKRILTQIQALPTLRFASQDEIDQAKQRLESALLNYETHLYKAQRQIEISESESAHYASQCEEIKITYTHSIETTTLLDADLTRARARRAELEQYDRLARKMHSTDHLLPRSELLLTLDRLTTEISELEAIKTKYAETWTARRAQFDEIMNALTGMRRQIQDEKEEQDRREGMADEEGEEEGAIAEVESTPVAAPTESTPVATPVPPTAESVEAEGKNEPAAEATAETDQEKMDIS</sequence>
<comment type="caution">
    <text evidence="4">The sequence shown here is derived from an EMBL/GenBank/DDBJ whole genome shotgun (WGS) entry which is preliminary data.</text>
</comment>
<feature type="compositionally biased region" description="Acidic residues" evidence="3">
    <location>
        <begin position="213"/>
        <end position="222"/>
    </location>
</feature>
<dbReference type="GeneID" id="90041035"/>
<dbReference type="Pfam" id="PF05615">
    <property type="entry name" value="THOC7"/>
    <property type="match status" value="1"/>
</dbReference>
<comment type="subcellular location">
    <subcellularLocation>
        <location evidence="1">Nucleus</location>
    </subcellularLocation>
</comment>
<reference evidence="4 5" key="1">
    <citation type="submission" date="2024-03" db="EMBL/GenBank/DDBJ databases">
        <title>Genome-scale model development and genomic sequencing of the oleaginous clade Lipomyces.</title>
        <authorList>
            <consortium name="Lawrence Berkeley National Laboratory"/>
            <person name="Czajka J.J."/>
            <person name="Han Y."/>
            <person name="Kim J."/>
            <person name="Mondo S.J."/>
            <person name="Hofstad B.A."/>
            <person name="Robles A."/>
            <person name="Haridas S."/>
            <person name="Riley R."/>
            <person name="LaButti K."/>
            <person name="Pangilinan J."/>
            <person name="Andreopoulos W."/>
            <person name="Lipzen A."/>
            <person name="Yan J."/>
            <person name="Wang M."/>
            <person name="Ng V."/>
            <person name="Grigoriev I.V."/>
            <person name="Spatafora J.W."/>
            <person name="Magnuson J.K."/>
            <person name="Baker S.E."/>
            <person name="Pomraning K.R."/>
        </authorList>
    </citation>
    <scope>NUCLEOTIDE SEQUENCE [LARGE SCALE GENOMIC DNA]</scope>
    <source>
        <strain evidence="4 5">Phaff 52-87</strain>
    </source>
</reference>